<dbReference type="PANTHER" id="PTHR10885:SF0">
    <property type="entry name" value="ISOPENTENYL-DIPHOSPHATE DELTA-ISOMERASE"/>
    <property type="match status" value="1"/>
</dbReference>
<name>A0ABY8U1L0_TETOB</name>
<dbReference type="EMBL" id="CP126212">
    <property type="protein sequence ID" value="WIA14357.1"/>
    <property type="molecule type" value="Genomic_DNA"/>
</dbReference>
<dbReference type="PROSITE" id="PS00893">
    <property type="entry name" value="NUDIX_BOX"/>
    <property type="match status" value="1"/>
</dbReference>
<dbReference type="InterPro" id="IPR020084">
    <property type="entry name" value="NUDIX_hydrolase_CS"/>
</dbReference>
<gene>
    <name evidence="4" type="ORF">OEZ85_002886</name>
</gene>
<protein>
    <recommendedName>
        <fullName evidence="3">Nudix hydrolase domain-containing protein</fullName>
    </recommendedName>
</protein>
<comment type="function">
    <text evidence="1">Catalyzes the 1,3-allylic rearrangement of the homoallylic substrate isopentenyl (IPP) to its highly electrophilic allylic isomer, dimethylallyl diphosphate (DMAPP).</text>
</comment>
<evidence type="ECO:0000313" key="4">
    <source>
        <dbReference type="EMBL" id="WIA14357.1"/>
    </source>
</evidence>
<keyword evidence="5" id="KW-1185">Reference proteome</keyword>
<evidence type="ECO:0000256" key="1">
    <source>
        <dbReference type="ARBA" id="ARBA00003951"/>
    </source>
</evidence>
<dbReference type="Proteomes" id="UP001244341">
    <property type="component" value="Chromosome 5b"/>
</dbReference>
<feature type="domain" description="Nudix hydrolase" evidence="3">
    <location>
        <begin position="25"/>
        <end position="157"/>
    </location>
</feature>
<dbReference type="CDD" id="cd04697">
    <property type="entry name" value="NUDIX_Hydrolase"/>
    <property type="match status" value="1"/>
</dbReference>
<evidence type="ECO:0000256" key="2">
    <source>
        <dbReference type="ARBA" id="ARBA00022801"/>
    </source>
</evidence>
<evidence type="ECO:0000259" key="3">
    <source>
        <dbReference type="PROSITE" id="PS51462"/>
    </source>
</evidence>
<dbReference type="InterPro" id="IPR015797">
    <property type="entry name" value="NUDIX_hydrolase-like_dom_sf"/>
</dbReference>
<dbReference type="Pfam" id="PF00293">
    <property type="entry name" value="NUDIX"/>
    <property type="match status" value="1"/>
</dbReference>
<dbReference type="InterPro" id="IPR000086">
    <property type="entry name" value="NUDIX_hydrolase_dom"/>
</dbReference>
<dbReference type="PANTHER" id="PTHR10885">
    <property type="entry name" value="ISOPENTENYL-DIPHOSPHATE DELTA-ISOMERASE"/>
    <property type="match status" value="1"/>
</dbReference>
<accession>A0ABY8U1L0</accession>
<dbReference type="Gene3D" id="3.90.79.10">
    <property type="entry name" value="Nucleoside Triphosphate Pyrophosphohydrolase"/>
    <property type="match status" value="1"/>
</dbReference>
<dbReference type="PROSITE" id="PS51462">
    <property type="entry name" value="NUDIX"/>
    <property type="match status" value="1"/>
</dbReference>
<proteinExistence type="predicted"/>
<dbReference type="SUPFAM" id="SSF55811">
    <property type="entry name" value="Nudix"/>
    <property type="match status" value="1"/>
</dbReference>
<sequence length="174" mass="19572">MCVIVDEQNNVIGAATRRETVSQRLLGRGAYVLVFDSSGQLFVSRRSMAKDCYPGCLDVTISGVVNQGEEYADTAARELQEEIGMPLQDSRSSLQQLLIFPYQDATCHVFGCAFRVTWDGPVTFADAEVEWGRFMQMQELQQLLQDDPEQFTPVGRHILGLYAEQQQKQQGQTQ</sequence>
<evidence type="ECO:0000313" key="5">
    <source>
        <dbReference type="Proteomes" id="UP001244341"/>
    </source>
</evidence>
<keyword evidence="2" id="KW-0378">Hydrolase</keyword>
<reference evidence="4 5" key="1">
    <citation type="submission" date="2023-05" db="EMBL/GenBank/DDBJ databases">
        <title>A 100% complete, gapless, phased diploid assembly of the Scenedesmus obliquus UTEX 3031 genome.</title>
        <authorList>
            <person name="Biondi T.C."/>
            <person name="Hanschen E.R."/>
            <person name="Kwon T."/>
            <person name="Eng W."/>
            <person name="Kruse C.P.S."/>
            <person name="Koehler S.I."/>
            <person name="Kunde Y."/>
            <person name="Gleasner C.D."/>
            <person name="You Mak K.T."/>
            <person name="Polle J."/>
            <person name="Hovde B.T."/>
            <person name="Starkenburg S.R."/>
        </authorList>
    </citation>
    <scope>NUCLEOTIDE SEQUENCE [LARGE SCALE GENOMIC DNA]</scope>
    <source>
        <strain evidence="4 5">DOE0152z</strain>
    </source>
</reference>
<organism evidence="4 5">
    <name type="scientific">Tetradesmus obliquus</name>
    <name type="common">Green alga</name>
    <name type="synonym">Acutodesmus obliquus</name>
    <dbReference type="NCBI Taxonomy" id="3088"/>
    <lineage>
        <taxon>Eukaryota</taxon>
        <taxon>Viridiplantae</taxon>
        <taxon>Chlorophyta</taxon>
        <taxon>core chlorophytes</taxon>
        <taxon>Chlorophyceae</taxon>
        <taxon>CS clade</taxon>
        <taxon>Sphaeropleales</taxon>
        <taxon>Scenedesmaceae</taxon>
        <taxon>Tetradesmus</taxon>
    </lineage>
</organism>